<dbReference type="RefSeq" id="WP_273950202.1">
    <property type="nucleotide sequence ID" value="NZ_JAQSIP010000003.1"/>
</dbReference>
<keyword evidence="2" id="KW-1185">Reference proteome</keyword>
<comment type="caution">
    <text evidence="1">The sequence shown here is derived from an EMBL/GenBank/DDBJ whole genome shotgun (WGS) entry which is preliminary data.</text>
</comment>
<accession>A0ABT5MWG4</accession>
<dbReference type="EMBL" id="JAQSIP010000003">
    <property type="protein sequence ID" value="MDD0838398.1"/>
    <property type="molecule type" value="Genomic_DNA"/>
</dbReference>
<dbReference type="CDD" id="cd16413">
    <property type="entry name" value="DGQHR_domain"/>
    <property type="match status" value="1"/>
</dbReference>
<dbReference type="Proteomes" id="UP001528673">
    <property type="component" value="Unassembled WGS sequence"/>
</dbReference>
<sequence length="502" mass="56363">MSDKKKIPAIFCKQWLADWSQFSFPEENQRRQPPEKLLVFSMSAQQLRKLSGVYVRRRDGADASGIQRLHEKDRSQKIREYVRNGYPFGDLSQRQKADPDSDSLKKPGWLPTAIVVNFLKSGDERRKKVLDSSDALDVVSTAGSAEIYLPEGIDEVGWEPKGLPPIEVIDGQHRLFAFGDDSDLPDDFELPVVAFHGLDIGWQAYLFWSINVSPKKINPSHAYDLFPLLRTQDWLERVSSVHVYREARAQELVDLLYRHESSPWRGRVNMLGERKSGWVTQSGWVQAVYNSFLSPGAGRSRKGLFSANLSTTQGPLRWSRPQQAAFLILLWKILRDAVSEIKHGWAEPLRTVEGGQLDFGDNHDLAFSGPKTLLNQEQGVRGFCLVLNDVLFRACADLKLDEWISDSVDVGETRSEDVSACIAELMKYSFIGEISRAVSKIAEFDWRSSDAPGLSDQEVLMKSALRGTGGYSRIRTELLGFLAGDAGVLGVTASQIISSERL</sequence>
<protein>
    <submittedName>
        <fullName evidence="1">DGQHR domain-containing protein</fullName>
    </submittedName>
</protein>
<evidence type="ECO:0000313" key="2">
    <source>
        <dbReference type="Proteomes" id="UP001528673"/>
    </source>
</evidence>
<reference evidence="1 2" key="1">
    <citation type="submission" date="2023-02" db="EMBL/GenBank/DDBJ databases">
        <title>Bacterial whole genomic sequence of Curvibacter sp. HBC61.</title>
        <authorList>
            <person name="Le V."/>
            <person name="Ko S.-R."/>
            <person name="Ahn C.-Y."/>
            <person name="Oh H.-M."/>
        </authorList>
    </citation>
    <scope>NUCLEOTIDE SEQUENCE [LARGE SCALE GENOMIC DNA]</scope>
    <source>
        <strain evidence="1 2">HBC61</strain>
    </source>
</reference>
<organism evidence="1 2">
    <name type="scientific">Curvibacter cyanobacteriorum</name>
    <dbReference type="NCBI Taxonomy" id="3026422"/>
    <lineage>
        <taxon>Bacteria</taxon>
        <taxon>Pseudomonadati</taxon>
        <taxon>Pseudomonadota</taxon>
        <taxon>Betaproteobacteria</taxon>
        <taxon>Burkholderiales</taxon>
        <taxon>Comamonadaceae</taxon>
        <taxon>Curvibacter</taxon>
    </lineage>
</organism>
<proteinExistence type="predicted"/>
<name>A0ABT5MWG4_9BURK</name>
<evidence type="ECO:0000313" key="1">
    <source>
        <dbReference type="EMBL" id="MDD0838398.1"/>
    </source>
</evidence>
<gene>
    <name evidence="1" type="ORF">PSQ40_07425</name>
</gene>